<dbReference type="EMBL" id="CATQJA010000190">
    <property type="protein sequence ID" value="CAJ0558063.1"/>
    <property type="molecule type" value="Genomic_DNA"/>
</dbReference>
<dbReference type="Gene3D" id="3.30.200.20">
    <property type="entry name" value="Phosphorylase Kinase, domain 1"/>
    <property type="match status" value="1"/>
</dbReference>
<comment type="caution">
    <text evidence="4">The sequence shown here is derived from an EMBL/GenBank/DDBJ whole genome shotgun (WGS) entry which is preliminary data.</text>
</comment>
<dbReference type="Proteomes" id="UP001177023">
    <property type="component" value="Unassembled WGS sequence"/>
</dbReference>
<comment type="similarity">
    <text evidence="3">Belongs to the choline/ethanolamine kinase family.</text>
</comment>
<dbReference type="SUPFAM" id="SSF56112">
    <property type="entry name" value="Protein kinase-like (PK-like)"/>
    <property type="match status" value="1"/>
</dbReference>
<evidence type="ECO:0000256" key="3">
    <source>
        <dbReference type="ARBA" id="ARBA00038211"/>
    </source>
</evidence>
<evidence type="ECO:0008006" key="6">
    <source>
        <dbReference type="Google" id="ProtNLM"/>
    </source>
</evidence>
<dbReference type="AlphaFoldDB" id="A0AA36C480"/>
<reference evidence="4" key="1">
    <citation type="submission" date="2023-06" db="EMBL/GenBank/DDBJ databases">
        <authorList>
            <person name="Delattre M."/>
        </authorList>
    </citation>
    <scope>NUCLEOTIDE SEQUENCE</scope>
    <source>
        <strain evidence="4">AF72</strain>
    </source>
</reference>
<keyword evidence="1" id="KW-0444">Lipid biosynthesis</keyword>
<dbReference type="Gene3D" id="3.90.1200.10">
    <property type="match status" value="1"/>
</dbReference>
<dbReference type="PANTHER" id="PTHR22603">
    <property type="entry name" value="CHOLINE/ETHANOALAMINE KINASE"/>
    <property type="match status" value="1"/>
</dbReference>
<dbReference type="PANTHER" id="PTHR22603:SF93">
    <property type="entry name" value="RE24176P"/>
    <property type="match status" value="1"/>
</dbReference>
<dbReference type="Pfam" id="PF01633">
    <property type="entry name" value="Choline_kinase"/>
    <property type="match status" value="1"/>
</dbReference>
<keyword evidence="1" id="KW-0443">Lipid metabolism</keyword>
<proteinExistence type="inferred from homology"/>
<dbReference type="GO" id="GO:0005737">
    <property type="term" value="C:cytoplasm"/>
    <property type="evidence" value="ECO:0007669"/>
    <property type="project" value="TreeGrafter"/>
</dbReference>
<keyword evidence="2" id="KW-1208">Phospholipid metabolism</keyword>
<dbReference type="GO" id="GO:0004103">
    <property type="term" value="F:choline kinase activity"/>
    <property type="evidence" value="ECO:0007669"/>
    <property type="project" value="TreeGrafter"/>
</dbReference>
<sequence length="417" mass="47593">MNGEIQRMPSSAQLKEIFGKFNTDDSDRQEAMATTRFLCSKFMGGIWARAPAKAYTVKTVTGGMSNLLYFVELQHPDEKGDQQDIKILMRIQCQGGLDEQLTESVVFTLLSERGLGPQLLGIFPGGRFETFIDSRALTCQEIPKPKFARLLAPMVAHIHTLDVPITKEPQALSRTEGWLHELKSLIDDRKIELTTKLAKVDRNRVPDHVTADQLLEEVQFYQKFLDVAGSPIVFSHNDLQEGNFLLVNGYSVTEEGYKDKDGKTANPKDAMVLIDYEYASYNYRGFDLGNHLCEYAFDYSSEQAPYYAIHSERFQDVEGRRAFAQSYVDEIYRLKEASDDTHFPSDLVTGNREKDVEKVIEESTLFMTLSHLFWSAWALVNAENAICQFDYASYGRDRLAIYFDSKHLLEEYIAKHS</sequence>
<gene>
    <name evidence="4" type="ORF">MSPICULIGERA_LOCUS803</name>
</gene>
<organism evidence="4 5">
    <name type="scientific">Mesorhabditis spiculigera</name>
    <dbReference type="NCBI Taxonomy" id="96644"/>
    <lineage>
        <taxon>Eukaryota</taxon>
        <taxon>Metazoa</taxon>
        <taxon>Ecdysozoa</taxon>
        <taxon>Nematoda</taxon>
        <taxon>Chromadorea</taxon>
        <taxon>Rhabditida</taxon>
        <taxon>Rhabditina</taxon>
        <taxon>Rhabditomorpha</taxon>
        <taxon>Rhabditoidea</taxon>
        <taxon>Rhabditidae</taxon>
        <taxon>Mesorhabditinae</taxon>
        <taxon>Mesorhabditis</taxon>
    </lineage>
</organism>
<evidence type="ECO:0000313" key="5">
    <source>
        <dbReference type="Proteomes" id="UP001177023"/>
    </source>
</evidence>
<dbReference type="InterPro" id="IPR011009">
    <property type="entry name" value="Kinase-like_dom_sf"/>
</dbReference>
<name>A0AA36C480_9BILA</name>
<evidence type="ECO:0000313" key="4">
    <source>
        <dbReference type="EMBL" id="CAJ0558063.1"/>
    </source>
</evidence>
<protein>
    <recommendedName>
        <fullName evidence="6">Choline/ethanolamine kinase</fullName>
    </recommendedName>
</protein>
<evidence type="ECO:0000256" key="1">
    <source>
        <dbReference type="ARBA" id="ARBA00023209"/>
    </source>
</evidence>
<dbReference type="GO" id="GO:0004305">
    <property type="term" value="F:ethanolamine kinase activity"/>
    <property type="evidence" value="ECO:0007669"/>
    <property type="project" value="TreeGrafter"/>
</dbReference>
<keyword evidence="1" id="KW-0594">Phospholipid biosynthesis</keyword>
<dbReference type="GO" id="GO:0006646">
    <property type="term" value="P:phosphatidylethanolamine biosynthetic process"/>
    <property type="evidence" value="ECO:0007669"/>
    <property type="project" value="TreeGrafter"/>
</dbReference>
<feature type="non-terminal residue" evidence="4">
    <location>
        <position position="417"/>
    </location>
</feature>
<keyword evidence="5" id="KW-1185">Reference proteome</keyword>
<evidence type="ECO:0000256" key="2">
    <source>
        <dbReference type="ARBA" id="ARBA00023264"/>
    </source>
</evidence>
<accession>A0AA36C480</accession>